<protein>
    <submittedName>
        <fullName evidence="1">Four helix bundle protein</fullName>
    </submittedName>
</protein>
<dbReference type="OrthoDB" id="9811959at2"/>
<dbReference type="RefSeq" id="WP_085515241.1">
    <property type="nucleotide sequence ID" value="NZ_FXAW01000001.1"/>
</dbReference>
<dbReference type="AlphaFoldDB" id="A0A1X7I4N2"/>
<dbReference type="InterPro" id="IPR012657">
    <property type="entry name" value="23S_rRNA-intervening_sequence"/>
</dbReference>
<organism evidence="1 2">
    <name type="scientific">Marivirga sericea</name>
    <dbReference type="NCBI Taxonomy" id="1028"/>
    <lineage>
        <taxon>Bacteria</taxon>
        <taxon>Pseudomonadati</taxon>
        <taxon>Bacteroidota</taxon>
        <taxon>Cytophagia</taxon>
        <taxon>Cytophagales</taxon>
        <taxon>Marivirgaceae</taxon>
        <taxon>Marivirga</taxon>
    </lineage>
</organism>
<proteinExistence type="predicted"/>
<evidence type="ECO:0000313" key="2">
    <source>
        <dbReference type="Proteomes" id="UP000193804"/>
    </source>
</evidence>
<evidence type="ECO:0000313" key="1">
    <source>
        <dbReference type="EMBL" id="SMG09485.1"/>
    </source>
</evidence>
<gene>
    <name evidence="1" type="ORF">SAMN05661096_00220</name>
</gene>
<dbReference type="PANTHER" id="PTHR38471:SF2">
    <property type="entry name" value="FOUR HELIX BUNDLE PROTEIN"/>
    <property type="match status" value="1"/>
</dbReference>
<dbReference type="PANTHER" id="PTHR38471">
    <property type="entry name" value="FOUR HELIX BUNDLE PROTEIN"/>
    <property type="match status" value="1"/>
</dbReference>
<dbReference type="Pfam" id="PF05635">
    <property type="entry name" value="23S_rRNA_IVP"/>
    <property type="match status" value="1"/>
</dbReference>
<name>A0A1X7I4N2_9BACT</name>
<accession>A0A1X7I4N2</accession>
<reference evidence="2" key="1">
    <citation type="submission" date="2017-04" db="EMBL/GenBank/DDBJ databases">
        <authorList>
            <person name="Varghese N."/>
            <person name="Submissions S."/>
        </authorList>
    </citation>
    <scope>NUCLEOTIDE SEQUENCE [LARGE SCALE GENOMIC DNA]</scope>
    <source>
        <strain evidence="2">DSM 4125</strain>
    </source>
</reference>
<dbReference type="Proteomes" id="UP000193804">
    <property type="component" value="Unassembled WGS sequence"/>
</dbReference>
<dbReference type="SUPFAM" id="SSF158446">
    <property type="entry name" value="IVS-encoded protein-like"/>
    <property type="match status" value="1"/>
</dbReference>
<keyword evidence="2" id="KW-1185">Reference proteome</keyword>
<sequence length="118" mass="13760">MNLEDLKIYTMSMEVGDKVWGIVEKWDYFKKDTIGKQMVRSADSVSANISEGYGRFHFKDSKKFNYYSRGSLYETKTWLTKSFRRGLISESDYKELIQDINTLGKMLNSYIKSIGNGH</sequence>
<dbReference type="STRING" id="1028.SAMN05661096_00220"/>
<dbReference type="InterPro" id="IPR036583">
    <property type="entry name" value="23S_rRNA_IVS_sf"/>
</dbReference>
<dbReference type="CDD" id="cd16377">
    <property type="entry name" value="23S_rRNA_IVP_like"/>
    <property type="match status" value="1"/>
</dbReference>
<dbReference type="EMBL" id="FXAW01000001">
    <property type="protein sequence ID" value="SMG09485.1"/>
    <property type="molecule type" value="Genomic_DNA"/>
</dbReference>
<dbReference type="NCBIfam" id="TIGR02436">
    <property type="entry name" value="four helix bundle protein"/>
    <property type="match status" value="1"/>
</dbReference>
<dbReference type="Gene3D" id="1.20.1440.60">
    <property type="entry name" value="23S rRNA-intervening sequence"/>
    <property type="match status" value="1"/>
</dbReference>